<protein>
    <submittedName>
        <fullName evidence="3">VOC family protein</fullName>
    </submittedName>
</protein>
<organism evidence="3 4">
    <name type="scientific">Methylobacterium oryzihabitans</name>
    <dbReference type="NCBI Taxonomy" id="2499852"/>
    <lineage>
        <taxon>Bacteria</taxon>
        <taxon>Pseudomonadati</taxon>
        <taxon>Pseudomonadota</taxon>
        <taxon>Alphaproteobacteria</taxon>
        <taxon>Hyphomicrobiales</taxon>
        <taxon>Methylobacteriaceae</taxon>
        <taxon>Methylobacterium</taxon>
    </lineage>
</organism>
<reference evidence="3 4" key="1">
    <citation type="submission" date="2019-01" db="EMBL/GenBank/DDBJ databases">
        <authorList>
            <person name="Chen W.-M."/>
        </authorList>
    </citation>
    <scope>NUCLEOTIDE SEQUENCE [LARGE SCALE GENOMIC DNA]</scope>
    <source>
        <strain evidence="3 4">TER-1</strain>
    </source>
</reference>
<dbReference type="Proteomes" id="UP000286997">
    <property type="component" value="Unassembled WGS sequence"/>
</dbReference>
<dbReference type="SUPFAM" id="SSF54593">
    <property type="entry name" value="Glyoxalase/Bleomycin resistance protein/Dihydroxybiphenyl dioxygenase"/>
    <property type="match status" value="2"/>
</dbReference>
<proteinExistence type="predicted"/>
<dbReference type="AlphaFoldDB" id="A0A437PC63"/>
<dbReference type="EMBL" id="SACP01000005">
    <property type="protein sequence ID" value="RVU19805.1"/>
    <property type="molecule type" value="Genomic_DNA"/>
</dbReference>
<keyword evidence="4" id="KW-1185">Reference proteome</keyword>
<dbReference type="InterPro" id="IPR029068">
    <property type="entry name" value="Glyas_Bleomycin-R_OHBP_Dase"/>
</dbReference>
<gene>
    <name evidence="3" type="ORF">EOE48_07625</name>
</gene>
<dbReference type="PROSITE" id="PS00934">
    <property type="entry name" value="GLYOXALASE_I_1"/>
    <property type="match status" value="1"/>
</dbReference>
<feature type="domain" description="VOC" evidence="2">
    <location>
        <begin position="17"/>
        <end position="133"/>
    </location>
</feature>
<dbReference type="PANTHER" id="PTHR43279">
    <property type="entry name" value="CATECHOL-2,3-DIOXYGENASE"/>
    <property type="match status" value="1"/>
</dbReference>
<comment type="caution">
    <text evidence="3">The sequence shown here is derived from an EMBL/GenBank/DDBJ whole genome shotgun (WGS) entry which is preliminary data.</text>
</comment>
<sequence>MTVSSDDATMLARAPHRIGRVVLVVRDLDRVAGFYLDAIGLDLLHRDAASADLGTGENVLLTLRADPGARRSAPREAGLFHTAFLLPSRIDLGAWLRHAADRGLRLDGAADHLVSEAIYLSDPEGNGIEIYADRPDAVWPRTPTGVAMANAPLDRPALMALAGAPWRGLPAGASVGHVHLRVGALEPADRFYAGLLGFDVTCRFPGASFYGSGGYHHQLAANIWHSEGARPADGPRTGLAAVEFRFAADALDAARRRFGEAGVGVETGAAGGLSVTEPWGVALRLLPA</sequence>
<evidence type="ECO:0000256" key="1">
    <source>
        <dbReference type="ARBA" id="ARBA00022723"/>
    </source>
</evidence>
<evidence type="ECO:0000313" key="3">
    <source>
        <dbReference type="EMBL" id="RVU19805.1"/>
    </source>
</evidence>
<dbReference type="GO" id="GO:0004462">
    <property type="term" value="F:lactoylglutathione lyase activity"/>
    <property type="evidence" value="ECO:0007669"/>
    <property type="project" value="InterPro"/>
</dbReference>
<dbReference type="GO" id="GO:0046872">
    <property type="term" value="F:metal ion binding"/>
    <property type="evidence" value="ECO:0007669"/>
    <property type="project" value="UniProtKB-KW"/>
</dbReference>
<evidence type="ECO:0000313" key="4">
    <source>
        <dbReference type="Proteomes" id="UP000286997"/>
    </source>
</evidence>
<accession>A0A437PC63</accession>
<keyword evidence="1" id="KW-0479">Metal-binding</keyword>
<dbReference type="InterPro" id="IPR018146">
    <property type="entry name" value="Glyoxalase_1_CS"/>
</dbReference>
<dbReference type="PROSITE" id="PS51819">
    <property type="entry name" value="VOC"/>
    <property type="match status" value="2"/>
</dbReference>
<dbReference type="InterPro" id="IPR004360">
    <property type="entry name" value="Glyas_Fos-R_dOase_dom"/>
</dbReference>
<dbReference type="OrthoDB" id="9792626at2"/>
<evidence type="ECO:0000259" key="2">
    <source>
        <dbReference type="PROSITE" id="PS51819"/>
    </source>
</evidence>
<dbReference type="PANTHER" id="PTHR43279:SF1">
    <property type="entry name" value="CATECHOL-2,3-DIOXYGENASE"/>
    <property type="match status" value="1"/>
</dbReference>
<feature type="domain" description="VOC" evidence="2">
    <location>
        <begin position="174"/>
        <end position="288"/>
    </location>
</feature>
<dbReference type="Gene3D" id="3.10.180.10">
    <property type="entry name" value="2,3-Dihydroxybiphenyl 1,2-Dioxygenase, domain 1"/>
    <property type="match status" value="2"/>
</dbReference>
<dbReference type="RefSeq" id="WP_127728189.1">
    <property type="nucleotide sequence ID" value="NZ_SACP01000005.1"/>
</dbReference>
<dbReference type="InterPro" id="IPR037523">
    <property type="entry name" value="VOC_core"/>
</dbReference>
<name>A0A437PC63_9HYPH</name>
<dbReference type="Pfam" id="PF00903">
    <property type="entry name" value="Glyoxalase"/>
    <property type="match status" value="2"/>
</dbReference>